<evidence type="ECO:0000313" key="3">
    <source>
        <dbReference type="Proteomes" id="UP000235220"/>
    </source>
</evidence>
<protein>
    <submittedName>
        <fullName evidence="4">LOW QUALITY PROTEIN: protein OSB2, chloroplastic-like</fullName>
    </submittedName>
</protein>
<dbReference type="InterPro" id="IPR000424">
    <property type="entry name" value="Primosome_PriB/ssb"/>
</dbReference>
<dbReference type="Pfam" id="PF00436">
    <property type="entry name" value="SSB"/>
    <property type="match status" value="1"/>
</dbReference>
<evidence type="ECO:0000256" key="2">
    <source>
        <dbReference type="PROSITE-ProRule" id="PRU00252"/>
    </source>
</evidence>
<dbReference type="STRING" id="51240.A0A2I4F678"/>
<keyword evidence="3" id="KW-1185">Reference proteome</keyword>
<keyword evidence="1 2" id="KW-0238">DNA-binding</keyword>
<dbReference type="GO" id="GO:0003697">
    <property type="term" value="F:single-stranded DNA binding"/>
    <property type="evidence" value="ECO:0000318"/>
    <property type="project" value="GO_Central"/>
</dbReference>
<organism evidence="3 4">
    <name type="scientific">Juglans regia</name>
    <name type="common">English walnut</name>
    <dbReference type="NCBI Taxonomy" id="51240"/>
    <lineage>
        <taxon>Eukaryota</taxon>
        <taxon>Viridiplantae</taxon>
        <taxon>Streptophyta</taxon>
        <taxon>Embryophyta</taxon>
        <taxon>Tracheophyta</taxon>
        <taxon>Spermatophyta</taxon>
        <taxon>Magnoliopsida</taxon>
        <taxon>eudicotyledons</taxon>
        <taxon>Gunneridae</taxon>
        <taxon>Pentapetalae</taxon>
        <taxon>rosids</taxon>
        <taxon>fabids</taxon>
        <taxon>Fagales</taxon>
        <taxon>Juglandaceae</taxon>
        <taxon>Juglans</taxon>
    </lineage>
</organism>
<sequence length="311" mass="35048">MQQALKKSCQFPKSLSLPNGIEPDVSTLLLQPSSLSTTRTTRNFVCIIPKFPFPNLRIPSLAAPSSTNRCLQLRCSVDHKDQQQYSTNTQVAYPKPTEIQWSKELSNTVNIIGIVGTPSGKALAWTRLAVKKSASLTSWINLTFWDELAHISFQHVEKGHQISVSGRLVADIVESEDGKQQTYYKVIVQQLNFVERSLSSTPLYDHDSNSMMAGKKLGNIAASNVGSVEELWQAFFANPVDWWDNRKNKKNPKYPDFKHKDTGEALWVEGRYNPPWVKSQLAILDTRMGSLYDQDARIDANIVACDKFLPF</sequence>
<dbReference type="OrthoDB" id="1078367at2759"/>
<dbReference type="InterPro" id="IPR011344">
    <property type="entry name" value="ssDNA-bd"/>
</dbReference>
<reference evidence="4" key="1">
    <citation type="submission" date="2025-08" db="UniProtKB">
        <authorList>
            <consortium name="RefSeq"/>
        </authorList>
    </citation>
    <scope>IDENTIFICATION</scope>
    <source>
        <tissue evidence="4">Leaves</tissue>
    </source>
</reference>
<dbReference type="InParanoid" id="A0A2I4F678"/>
<dbReference type="PANTHER" id="PTHR10302">
    <property type="entry name" value="SINGLE-STRANDED DNA-BINDING PROTEIN"/>
    <property type="match status" value="1"/>
</dbReference>
<dbReference type="GO" id="GO:0090297">
    <property type="term" value="P:positive regulation of mitochondrial DNA replication"/>
    <property type="evidence" value="ECO:0000318"/>
    <property type="project" value="GO_Central"/>
</dbReference>
<dbReference type="GO" id="GO:0042645">
    <property type="term" value="C:mitochondrial nucleoid"/>
    <property type="evidence" value="ECO:0000318"/>
    <property type="project" value="GO_Central"/>
</dbReference>
<accession>A0A2I4F678</accession>
<dbReference type="GO" id="GO:0008047">
    <property type="term" value="F:enzyme activator activity"/>
    <property type="evidence" value="ECO:0000318"/>
    <property type="project" value="GO_Central"/>
</dbReference>
<dbReference type="GO" id="GO:0006260">
    <property type="term" value="P:DNA replication"/>
    <property type="evidence" value="ECO:0000318"/>
    <property type="project" value="GO_Central"/>
</dbReference>
<dbReference type="AlphaFoldDB" id="A0A2I4F678"/>
<dbReference type="KEGG" id="jre:108995929"/>
<dbReference type="SUPFAM" id="SSF50249">
    <property type="entry name" value="Nucleic acid-binding proteins"/>
    <property type="match status" value="1"/>
</dbReference>
<dbReference type="RefSeq" id="XP_018827150.2">
    <property type="nucleotide sequence ID" value="XM_018971605.2"/>
</dbReference>
<gene>
    <name evidence="4" type="primary">LOC108995929</name>
</gene>
<proteinExistence type="predicted"/>
<dbReference type="Gene3D" id="2.40.50.140">
    <property type="entry name" value="Nucleic acid-binding proteins"/>
    <property type="match status" value="1"/>
</dbReference>
<dbReference type="GeneID" id="108995929"/>
<dbReference type="InterPro" id="IPR012340">
    <property type="entry name" value="NA-bd_OB-fold"/>
</dbReference>
<dbReference type="CDD" id="cd04496">
    <property type="entry name" value="SSB_OBF"/>
    <property type="match status" value="1"/>
</dbReference>
<evidence type="ECO:0000256" key="1">
    <source>
        <dbReference type="ARBA" id="ARBA00023125"/>
    </source>
</evidence>
<dbReference type="PANTHER" id="PTHR10302:SF0">
    <property type="entry name" value="SINGLE-STRANDED DNA-BINDING PROTEIN, MITOCHONDRIAL"/>
    <property type="match status" value="1"/>
</dbReference>
<dbReference type="PROSITE" id="PS50935">
    <property type="entry name" value="SSB"/>
    <property type="match status" value="1"/>
</dbReference>
<dbReference type="Proteomes" id="UP000235220">
    <property type="component" value="Chromosome 1"/>
</dbReference>
<name>A0A2I4F678_JUGRE</name>
<evidence type="ECO:0000313" key="4">
    <source>
        <dbReference type="RefSeq" id="XP_018827150.2"/>
    </source>
</evidence>